<protein>
    <submittedName>
        <fullName evidence="4">Glutathione S-transferase</fullName>
    </submittedName>
</protein>
<dbReference type="SUPFAM" id="SSF47616">
    <property type="entry name" value="GST C-terminal domain-like"/>
    <property type="match status" value="1"/>
</dbReference>
<dbReference type="SFLD" id="SFLDG00358">
    <property type="entry name" value="Main_(cytGST)"/>
    <property type="match status" value="1"/>
</dbReference>
<dbReference type="PANTHER" id="PTHR44051">
    <property type="entry name" value="GLUTATHIONE S-TRANSFERASE-RELATED"/>
    <property type="match status" value="1"/>
</dbReference>
<dbReference type="InterPro" id="IPR036282">
    <property type="entry name" value="Glutathione-S-Trfase_C_sf"/>
</dbReference>
<dbReference type="EMBL" id="RBII01000002">
    <property type="protein sequence ID" value="RKQ69529.1"/>
    <property type="molecule type" value="Genomic_DNA"/>
</dbReference>
<proteinExistence type="inferred from homology"/>
<evidence type="ECO:0000313" key="5">
    <source>
        <dbReference type="Proteomes" id="UP000282211"/>
    </source>
</evidence>
<organism evidence="4 5">
    <name type="scientific">Litorimonas taeanensis</name>
    <dbReference type="NCBI Taxonomy" id="568099"/>
    <lineage>
        <taxon>Bacteria</taxon>
        <taxon>Pseudomonadati</taxon>
        <taxon>Pseudomonadota</taxon>
        <taxon>Alphaproteobacteria</taxon>
        <taxon>Maricaulales</taxon>
        <taxon>Robiginitomaculaceae</taxon>
    </lineage>
</organism>
<accession>A0A420WEY2</accession>
<sequence length="200" mass="22946">MKLYDYLPSGNSYKVRWLLSYLGLSYTHIPIDIHKRETHTPEFLNKNPAGQIPLLELEDGRLLAESNAILTFLAEGSDLIPDDAFERAKMMQWMFWEQYRHEPAIAVARFIRNYAMDSRSDELPALMTKGEAVLNIMDDHLSERDWFVGTSRSLADIALYAYTHVADEAGFDLSQFSSIKAWLARFEAINVHICMGDIPL</sequence>
<dbReference type="InParanoid" id="A0A420WEY2"/>
<name>A0A420WEY2_9PROT</name>
<dbReference type="SUPFAM" id="SSF52833">
    <property type="entry name" value="Thioredoxin-like"/>
    <property type="match status" value="1"/>
</dbReference>
<evidence type="ECO:0000259" key="3">
    <source>
        <dbReference type="PROSITE" id="PS50405"/>
    </source>
</evidence>
<evidence type="ECO:0000259" key="2">
    <source>
        <dbReference type="PROSITE" id="PS50404"/>
    </source>
</evidence>
<dbReference type="PANTHER" id="PTHR44051:SF2">
    <property type="entry name" value="HYPOTHETICAL GLUTATHIONE S-TRANSFERASE LIKE PROTEIN"/>
    <property type="match status" value="1"/>
</dbReference>
<dbReference type="Gene3D" id="1.20.1050.10">
    <property type="match status" value="1"/>
</dbReference>
<dbReference type="SFLD" id="SFLDS00019">
    <property type="entry name" value="Glutathione_Transferase_(cytos"/>
    <property type="match status" value="1"/>
</dbReference>
<dbReference type="InterPro" id="IPR036249">
    <property type="entry name" value="Thioredoxin-like_sf"/>
</dbReference>
<dbReference type="RefSeq" id="WP_121102329.1">
    <property type="nucleotide sequence ID" value="NZ_RBII01000002.1"/>
</dbReference>
<dbReference type="Proteomes" id="UP000282211">
    <property type="component" value="Unassembled WGS sequence"/>
</dbReference>
<dbReference type="OrthoDB" id="9810080at2"/>
<keyword evidence="5" id="KW-1185">Reference proteome</keyword>
<dbReference type="InterPro" id="IPR004046">
    <property type="entry name" value="GST_C"/>
</dbReference>
<evidence type="ECO:0000313" key="4">
    <source>
        <dbReference type="EMBL" id="RKQ69529.1"/>
    </source>
</evidence>
<feature type="domain" description="GST N-terminal" evidence="2">
    <location>
        <begin position="1"/>
        <end position="81"/>
    </location>
</feature>
<dbReference type="PROSITE" id="PS50405">
    <property type="entry name" value="GST_CTER"/>
    <property type="match status" value="1"/>
</dbReference>
<gene>
    <name evidence="4" type="ORF">DES40_2330</name>
</gene>
<dbReference type="Gene3D" id="3.40.30.10">
    <property type="entry name" value="Glutaredoxin"/>
    <property type="match status" value="1"/>
</dbReference>
<comment type="caution">
    <text evidence="4">The sequence shown here is derived from an EMBL/GenBank/DDBJ whole genome shotgun (WGS) entry which is preliminary data.</text>
</comment>
<dbReference type="SFLD" id="SFLDG01151">
    <property type="entry name" value="Main.2:_Nu-like"/>
    <property type="match status" value="1"/>
</dbReference>
<dbReference type="InterPro" id="IPR040079">
    <property type="entry name" value="Glutathione_S-Trfase"/>
</dbReference>
<keyword evidence="4" id="KW-0808">Transferase</keyword>
<dbReference type="Pfam" id="PF00043">
    <property type="entry name" value="GST_C"/>
    <property type="match status" value="1"/>
</dbReference>
<dbReference type="InterPro" id="IPR004045">
    <property type="entry name" value="Glutathione_S-Trfase_N"/>
</dbReference>
<dbReference type="CDD" id="cd03056">
    <property type="entry name" value="GST_N_4"/>
    <property type="match status" value="1"/>
</dbReference>
<evidence type="ECO:0000256" key="1">
    <source>
        <dbReference type="RuleBase" id="RU003494"/>
    </source>
</evidence>
<dbReference type="InterPro" id="IPR010987">
    <property type="entry name" value="Glutathione-S-Trfase_C-like"/>
</dbReference>
<dbReference type="AlphaFoldDB" id="A0A420WEY2"/>
<dbReference type="Pfam" id="PF02798">
    <property type="entry name" value="GST_N"/>
    <property type="match status" value="1"/>
</dbReference>
<dbReference type="PROSITE" id="PS50404">
    <property type="entry name" value="GST_NTER"/>
    <property type="match status" value="1"/>
</dbReference>
<reference evidence="4 5" key="1">
    <citation type="submission" date="2018-10" db="EMBL/GenBank/DDBJ databases">
        <title>Genomic Encyclopedia of Type Strains, Phase IV (KMG-IV): sequencing the most valuable type-strain genomes for metagenomic binning, comparative biology and taxonomic classification.</title>
        <authorList>
            <person name="Goeker M."/>
        </authorList>
    </citation>
    <scope>NUCLEOTIDE SEQUENCE [LARGE SCALE GENOMIC DNA]</scope>
    <source>
        <strain evidence="4 5">DSM 22008</strain>
    </source>
</reference>
<comment type="similarity">
    <text evidence="1">Belongs to the GST superfamily.</text>
</comment>
<feature type="domain" description="GST C-terminal" evidence="3">
    <location>
        <begin position="83"/>
        <end position="200"/>
    </location>
</feature>
<dbReference type="GO" id="GO:0016740">
    <property type="term" value="F:transferase activity"/>
    <property type="evidence" value="ECO:0007669"/>
    <property type="project" value="UniProtKB-KW"/>
</dbReference>